<feature type="transmembrane region" description="Helical" evidence="1">
    <location>
        <begin position="74"/>
        <end position="96"/>
    </location>
</feature>
<dbReference type="Proteomes" id="UP000676428">
    <property type="component" value="Chromosome"/>
</dbReference>
<name>A0ABX8DJQ5_9GAMM</name>
<reference evidence="2 3" key="1">
    <citation type="journal article" date="2012" name="Int. J. Syst. Evol. Microbiol.">
        <title>Shewanella dokdonensis sp. nov., isolated from seawater.</title>
        <authorList>
            <person name="Sung H.R."/>
            <person name="Yoon J.H."/>
            <person name="Ghim S.Y."/>
        </authorList>
    </citation>
    <scope>NUCLEOTIDE SEQUENCE [LARGE SCALE GENOMIC DNA]</scope>
    <source>
        <strain evidence="2 3">DSM 23626</strain>
    </source>
</reference>
<sequence length="173" mass="19738">MSLRTIQRVETAGKSSRETKLCLAATFNVDLADLEVKPHVINTTRRSNWVAATLFLLTATVSCIGLYNDVSNPLFFIANLTAISTFIYSVFSWYFASAPTLRADMRTTVNAGFIYLAIFAFSRCWAIWGRRFSCPCCYLWHCFAAYFSLSTDWWWARHQIQAQTEGVSERLPT</sequence>
<protein>
    <submittedName>
        <fullName evidence="2">Uncharacterized protein</fullName>
    </submittedName>
</protein>
<keyword evidence="1" id="KW-0812">Transmembrane</keyword>
<keyword evidence="1" id="KW-0472">Membrane</keyword>
<accession>A0ABX8DJQ5</accession>
<evidence type="ECO:0000313" key="2">
    <source>
        <dbReference type="EMBL" id="QVK24774.1"/>
    </source>
</evidence>
<feature type="transmembrane region" description="Helical" evidence="1">
    <location>
        <begin position="49"/>
        <end position="68"/>
    </location>
</feature>
<gene>
    <name evidence="2" type="ORF">KHX94_06800</name>
</gene>
<keyword evidence="1" id="KW-1133">Transmembrane helix</keyword>
<proteinExistence type="predicted"/>
<evidence type="ECO:0000313" key="3">
    <source>
        <dbReference type="Proteomes" id="UP000676428"/>
    </source>
</evidence>
<feature type="transmembrane region" description="Helical" evidence="1">
    <location>
        <begin position="108"/>
        <end position="128"/>
    </location>
</feature>
<keyword evidence="3" id="KW-1185">Reference proteome</keyword>
<evidence type="ECO:0000256" key="1">
    <source>
        <dbReference type="SAM" id="Phobius"/>
    </source>
</evidence>
<organism evidence="2 3">
    <name type="scientific">Shewanella dokdonensis</name>
    <dbReference type="NCBI Taxonomy" id="712036"/>
    <lineage>
        <taxon>Bacteria</taxon>
        <taxon>Pseudomonadati</taxon>
        <taxon>Pseudomonadota</taxon>
        <taxon>Gammaproteobacteria</taxon>
        <taxon>Alteromonadales</taxon>
        <taxon>Shewanellaceae</taxon>
        <taxon>Shewanella</taxon>
    </lineage>
</organism>
<dbReference type="EMBL" id="CP074572">
    <property type="protein sequence ID" value="QVK24774.1"/>
    <property type="molecule type" value="Genomic_DNA"/>
</dbReference>